<dbReference type="SUPFAM" id="SSF55729">
    <property type="entry name" value="Acyl-CoA N-acyltransferases (Nat)"/>
    <property type="match status" value="1"/>
</dbReference>
<dbReference type="PROSITE" id="PS51729">
    <property type="entry name" value="GNAT_YJDJ"/>
    <property type="match status" value="1"/>
</dbReference>
<accession>A0A193G615</accession>
<organism evidence="2 3">
    <name type="scientific">Bordetella bronchialis</name>
    <dbReference type="NCBI Taxonomy" id="463025"/>
    <lineage>
        <taxon>Bacteria</taxon>
        <taxon>Pseudomonadati</taxon>
        <taxon>Pseudomonadota</taxon>
        <taxon>Betaproteobacteria</taxon>
        <taxon>Burkholderiales</taxon>
        <taxon>Alcaligenaceae</taxon>
        <taxon>Bordetella</taxon>
    </lineage>
</organism>
<evidence type="ECO:0000313" key="3">
    <source>
        <dbReference type="Proteomes" id="UP000092213"/>
    </source>
</evidence>
<dbReference type="PANTHER" id="PTHR31435:SF9">
    <property type="entry name" value="PROTEIN NATD1"/>
    <property type="match status" value="1"/>
</dbReference>
<proteinExistence type="predicted"/>
<dbReference type="Pfam" id="PF14542">
    <property type="entry name" value="Acetyltransf_CG"/>
    <property type="match status" value="1"/>
</dbReference>
<dbReference type="InterPro" id="IPR016181">
    <property type="entry name" value="Acyl_CoA_acyltransferase"/>
</dbReference>
<evidence type="ECO:0000313" key="2">
    <source>
        <dbReference type="EMBL" id="ANN74906.1"/>
    </source>
</evidence>
<dbReference type="PANTHER" id="PTHR31435">
    <property type="entry name" value="PROTEIN NATD1"/>
    <property type="match status" value="1"/>
</dbReference>
<name>A0A193G615_9BORD</name>
<evidence type="ECO:0000259" key="1">
    <source>
        <dbReference type="PROSITE" id="PS51729"/>
    </source>
</evidence>
<dbReference type="Gene3D" id="3.40.630.30">
    <property type="match status" value="1"/>
</dbReference>
<dbReference type="InterPro" id="IPR045057">
    <property type="entry name" value="Gcn5-rel_NAT"/>
</dbReference>
<dbReference type="InterPro" id="IPR031165">
    <property type="entry name" value="GNAT_YJDJ"/>
</dbReference>
<feature type="domain" description="N-acetyltransferase" evidence="1">
    <location>
        <begin position="11"/>
        <end position="96"/>
    </location>
</feature>
<protein>
    <recommendedName>
        <fullName evidence="1">N-acetyltransferase domain-containing protein</fullName>
    </recommendedName>
</protein>
<sequence>MTPPNTQTAVVHDAANHRFTTHVDGYEGYVEYDMDGDVLVILHTIVPAEIGGRGIGAALTAAVLRHAREHALKIRPVCSYASAYMKRHPEYADLLAPGVSDLG</sequence>
<dbReference type="STRING" id="463025.BAU08_18610"/>
<dbReference type="AlphaFoldDB" id="A0A193G615"/>
<dbReference type="EMBL" id="CP016171">
    <property type="protein sequence ID" value="ANN74906.1"/>
    <property type="molecule type" value="Genomic_DNA"/>
</dbReference>
<reference evidence="2 3" key="1">
    <citation type="submission" date="2016-06" db="EMBL/GenBank/DDBJ databases">
        <title>Complete genome sequences of Bordetella bronchialis and Bordetella flabilis.</title>
        <authorList>
            <person name="LiPuma J.J."/>
            <person name="Spilker T."/>
        </authorList>
    </citation>
    <scope>NUCLEOTIDE SEQUENCE [LARGE SCALE GENOMIC DNA]</scope>
    <source>
        <strain evidence="2 3">AU17976</strain>
    </source>
</reference>
<gene>
    <name evidence="2" type="ORF">BAU08_18610</name>
</gene>
<dbReference type="Proteomes" id="UP000092213">
    <property type="component" value="Chromosome"/>
</dbReference>